<comment type="similarity">
    <text evidence="1">Belongs to the AB hydrolase superfamily. AB hydrolase 4 family.</text>
</comment>
<dbReference type="InterPro" id="IPR029058">
    <property type="entry name" value="AB_hydrolase_fold"/>
</dbReference>
<evidence type="ECO:0000256" key="4">
    <source>
        <dbReference type="SAM" id="Phobius"/>
    </source>
</evidence>
<dbReference type="GO" id="GO:0080120">
    <property type="term" value="P:CAAX-box protein maturation"/>
    <property type="evidence" value="ECO:0007669"/>
    <property type="project" value="UniProtKB-ARBA"/>
</dbReference>
<dbReference type="PANTHER" id="PTHR10794:SF92">
    <property type="entry name" value="EMBRYOGENESIS-ASSOCIATED PROTEIN EMB8"/>
    <property type="match status" value="1"/>
</dbReference>
<feature type="compositionally biased region" description="Basic and acidic residues" evidence="3">
    <location>
        <begin position="824"/>
        <end position="836"/>
    </location>
</feature>
<evidence type="ECO:0000259" key="5">
    <source>
        <dbReference type="Pfam" id="PF02517"/>
    </source>
</evidence>
<evidence type="ECO:0000256" key="2">
    <source>
        <dbReference type="SAM" id="Coils"/>
    </source>
</evidence>
<dbReference type="SUPFAM" id="SSF53474">
    <property type="entry name" value="alpha/beta-Hydrolases"/>
    <property type="match status" value="1"/>
</dbReference>
<dbReference type="RefSeq" id="XP_019708977.1">
    <property type="nucleotide sequence ID" value="XM_019853418.2"/>
</dbReference>
<proteinExistence type="inferred from homology"/>
<sequence>MILRSISTPIDFRYSFLPVKNPALLHRSVRLRRRRPTLRVHSVLEDLFHNLVSAFPSPTSLDLLAPVLGFASGAALYVASRSRRGGGGGVPDAVVGDWILFTSPTPFNRCVLLRCPSVSFEDGGELLEGVNDRLVREERHYVNLSRGRIPAARLGTDEKIEEDEVSYQRVCVGTEDGGVISLDWPDNLDIAKEHGLDTTMVIVPGVTEGSMDRNVRMFVIDALKHGYFPIVMNPRGCASSPLTTARLFTAADSDDICTAIGFINRLRPWTTLMGVGWGYGANMLTKYLAEVEETTPLTAAVCIDNPFDLAEATRSFPHHIALDQKLTSGLIDILQSNKELFQGKAKGFDVGKALSATSIRDFDEAVSMISYGCHAVEDFYSKISTRQSVSSLKIPVLFIQTDDGTVPLFSVPRSSIAENPFTSLLLCSCLPSTIVTTERSAILWCQNLAIEWLSAVELALLKGRHPLLKDVDITINPSKGLAFVDGIASKRSISDGSSFHVSYDPSRLFLGRKSANGIQKNDNVLKEGDGAVQDKVNSHSKSRNELREMQKNDNAGIDTDKNVEALQPNGAVNASWDIQGDGLMDSENSQVLQTAAAVMNMLDVTTPGTLDDEQKQKVLTAVEQGETLMKALEGAVPEDVRGKLTSAVTEILQTQSTNLNIDGLKRIGWLPNLTSELKSRIQGKRGTGSEEKAEDDLACLNSGNNNTQERSESSQEKSAPDSGHVEAGAEVAGKSNQPNKFEKGIARIDEAIGEQQKVNQSSEITEKHSAYDQVAASDANDVHNNEAKKVDPAVDQNKQISSTNTEEALSDGSSASVQQVTEKAGNEITKKEEKVTQDMVDQNIQSSSTKSEESWSQHPSSKSPSINVTQALEALTGFDDSTQMAVNSVFGVIENMIDQLEKTSNQSNDDEIDKIEDQKSQIDDEVNKIEDQESRIASHDFPPINETKYDCIEDSDNRPAEVSNASQPCNQVENNLHEVAAETHEGLEDKWGEDKLFASSGENSISQSEECNSGGNYIDGKNLNMVGCVQKFPLNVVMNSYWGPPYATYLHRYLSAQSPIMKSSDLNSTTDLFLDPEEGRWKMLDQAGNANNTVGESGENRSINGSSHIINAKSEQGDMEQAVEPSYIILDTEFSRFEKQQSEELNEIDDSIKQADAKKEELIGLIRNALLEALKVEVARRLGMPDSKKMDSSLVCDLEQVSDAVSRAVVSDDVMNLNSFSESDDTSLVNLSAVEGEHIIKAIYSAVQDASHLRKVLPVGVIVGSSLASLRKYFQVASLHDDVQSKTNHQSGNVGQQFFDQERHIRIGDQHSDTDSSLNSENETCEIDNSNNKGIMVGAVTAALGASALLARHEQNKSHKYDEALESPSALSNEKGFPHLEHAKLEEAVREKNQDTLVTSLAEKAMSVAGPVVPTRSDGEVDQERLVAILAELGQKGGMLRLVGKIALLWGGLRGAMSLTDRLISFLRIAERPLFQRILGFAFMVLVLWSPVVIPLFPTLVQSWTTKTSNGIAEYACIIGLYVSITILVVLWGKRIRRYGNPLKQYGLDLAAPRVHDFLKGLLGGMMIVLCIHSMSGLLGYATVSWSLGLPSISAGPVVLLKAYGRMLAHAVRGIVTATGIALVEELLFRSWLQEEIAVDLGYYHAMVMSGVAFSVIHGSLASVPGLLLLSLALFGIKQRVQGELYVPIGLRAGIIATNFTLQSGGFIKYWPSTPFWLASVHPMHPFDGAVGLAVCVILAILFFPQQPLKKEITGVVSE</sequence>
<feature type="transmembrane region" description="Helical" evidence="4">
    <location>
        <begin position="1724"/>
        <end position="1744"/>
    </location>
</feature>
<feature type="coiled-coil region" evidence="2">
    <location>
        <begin position="905"/>
        <end position="935"/>
    </location>
</feature>
<dbReference type="InterPro" id="IPR056652">
    <property type="entry name" value="DUF7750"/>
</dbReference>
<protein>
    <submittedName>
        <fullName evidence="8">Uncharacterized protein LOC105053048</fullName>
    </submittedName>
</protein>
<feature type="transmembrane region" description="Helical" evidence="4">
    <location>
        <begin position="1512"/>
        <end position="1533"/>
    </location>
</feature>
<dbReference type="Proteomes" id="UP000504607">
    <property type="component" value="Chromosome 10"/>
</dbReference>
<name>A0A6J0PNP5_ELAGV</name>
<dbReference type="InterPro" id="IPR050960">
    <property type="entry name" value="AB_hydrolase_4_sf"/>
</dbReference>
<dbReference type="GO" id="GO:0004175">
    <property type="term" value="F:endopeptidase activity"/>
    <property type="evidence" value="ECO:0007669"/>
    <property type="project" value="UniProtKB-ARBA"/>
</dbReference>
<dbReference type="OrthoDB" id="5954035at2759"/>
<feature type="domain" description="CAAX prenyl protease 2/Lysostaphin resistance protein A-like" evidence="5">
    <location>
        <begin position="1612"/>
        <end position="1693"/>
    </location>
</feature>
<reference evidence="8" key="1">
    <citation type="submission" date="2025-08" db="UniProtKB">
        <authorList>
            <consortium name="RefSeq"/>
        </authorList>
    </citation>
    <scope>IDENTIFICATION</scope>
</reference>
<feature type="region of interest" description="Disordered" evidence="3">
    <location>
        <begin position="752"/>
        <end position="868"/>
    </location>
</feature>
<evidence type="ECO:0000256" key="1">
    <source>
        <dbReference type="ARBA" id="ARBA00010884"/>
    </source>
</evidence>
<feature type="domain" description="DUF7750" evidence="6">
    <location>
        <begin position="589"/>
        <end position="653"/>
    </location>
</feature>
<evidence type="ECO:0000259" key="6">
    <source>
        <dbReference type="Pfam" id="PF24930"/>
    </source>
</evidence>
<dbReference type="GeneID" id="105053048"/>
<dbReference type="KEGG" id="egu:105053048"/>
<dbReference type="GO" id="GO:0034338">
    <property type="term" value="F:short-chain carboxylesterase activity"/>
    <property type="evidence" value="ECO:0007669"/>
    <property type="project" value="TreeGrafter"/>
</dbReference>
<evidence type="ECO:0000313" key="7">
    <source>
        <dbReference type="Proteomes" id="UP000504607"/>
    </source>
</evidence>
<feature type="transmembrane region" description="Helical" evidence="4">
    <location>
        <begin position="1689"/>
        <end position="1712"/>
    </location>
</feature>
<feature type="transmembrane region" description="Helical" evidence="4">
    <location>
        <begin position="1562"/>
        <end position="1582"/>
    </location>
</feature>
<dbReference type="InterPro" id="IPR003675">
    <property type="entry name" value="Rce1/LyrA-like_dom"/>
</dbReference>
<dbReference type="InParanoid" id="A0A6J0PNP5"/>
<feature type="region of interest" description="Disordered" evidence="3">
    <location>
        <begin position="680"/>
        <end position="740"/>
    </location>
</feature>
<feature type="compositionally biased region" description="Polar residues" evidence="3">
    <location>
        <begin position="796"/>
        <end position="821"/>
    </location>
</feature>
<evidence type="ECO:0000256" key="3">
    <source>
        <dbReference type="SAM" id="MobiDB-lite"/>
    </source>
</evidence>
<feature type="transmembrane region" description="Helical" evidence="4">
    <location>
        <begin position="1652"/>
        <end position="1677"/>
    </location>
</feature>
<dbReference type="Gene3D" id="3.40.50.1820">
    <property type="entry name" value="alpha/beta hydrolase"/>
    <property type="match status" value="1"/>
</dbReference>
<keyword evidence="4" id="KW-1133">Transmembrane helix</keyword>
<dbReference type="Pfam" id="PF02517">
    <property type="entry name" value="Rce1-like"/>
    <property type="match status" value="1"/>
</dbReference>
<dbReference type="Pfam" id="PF24930">
    <property type="entry name" value="DUF7750"/>
    <property type="match status" value="1"/>
</dbReference>
<feature type="coiled-coil region" evidence="2">
    <location>
        <begin position="1138"/>
        <end position="1172"/>
    </location>
</feature>
<feature type="transmembrane region" description="Helical" evidence="4">
    <location>
        <begin position="1478"/>
        <end position="1500"/>
    </location>
</feature>
<dbReference type="GO" id="GO:0047372">
    <property type="term" value="F:monoacylglycerol lipase activity"/>
    <property type="evidence" value="ECO:0007669"/>
    <property type="project" value="TreeGrafter"/>
</dbReference>
<organism evidence="7 8">
    <name type="scientific">Elaeis guineensis var. tenera</name>
    <name type="common">Oil palm</name>
    <dbReference type="NCBI Taxonomy" id="51953"/>
    <lineage>
        <taxon>Eukaryota</taxon>
        <taxon>Viridiplantae</taxon>
        <taxon>Streptophyta</taxon>
        <taxon>Embryophyta</taxon>
        <taxon>Tracheophyta</taxon>
        <taxon>Spermatophyta</taxon>
        <taxon>Magnoliopsida</taxon>
        <taxon>Liliopsida</taxon>
        <taxon>Arecaceae</taxon>
        <taxon>Arecoideae</taxon>
        <taxon>Cocoseae</taxon>
        <taxon>Elaeidinae</taxon>
        <taxon>Elaeis</taxon>
    </lineage>
</organism>
<keyword evidence="2" id="KW-0175">Coiled coil</keyword>
<keyword evidence="4" id="KW-0812">Transmembrane</keyword>
<dbReference type="PANTHER" id="PTHR10794">
    <property type="entry name" value="ABHYDROLASE DOMAIN-CONTAINING PROTEIN"/>
    <property type="match status" value="1"/>
</dbReference>
<keyword evidence="4" id="KW-0472">Membrane</keyword>
<evidence type="ECO:0000313" key="8">
    <source>
        <dbReference type="RefSeq" id="XP_019708977.1"/>
    </source>
</evidence>
<accession>A0A6J0PNP5</accession>
<feature type="compositionally biased region" description="Low complexity" evidence="3">
    <location>
        <begin position="856"/>
        <end position="865"/>
    </location>
</feature>
<feature type="compositionally biased region" description="Basic and acidic residues" evidence="3">
    <location>
        <begin position="780"/>
        <end position="792"/>
    </location>
</feature>
<feature type="compositionally biased region" description="Basic and acidic residues" evidence="3">
    <location>
        <begin position="709"/>
        <end position="719"/>
    </location>
</feature>
<keyword evidence="7" id="KW-1185">Reference proteome</keyword>
<gene>
    <name evidence="8" type="primary">LOC105053048</name>
</gene>
<feature type="transmembrane region" description="Helical" evidence="4">
    <location>
        <begin position="1334"/>
        <end position="1351"/>
    </location>
</feature>